<dbReference type="EMBL" id="PDUD01000036">
    <property type="protein sequence ID" value="PHN02852.1"/>
    <property type="molecule type" value="Genomic_DNA"/>
</dbReference>
<proteinExistence type="inferred from homology"/>
<keyword evidence="2 5" id="KW-0808">Transferase</keyword>
<dbReference type="EC" id="2.7.1.-" evidence="5"/>
<dbReference type="RefSeq" id="WP_099153791.1">
    <property type="nucleotide sequence ID" value="NZ_PDUD01000036.1"/>
</dbReference>
<dbReference type="SUPFAM" id="SSF56399">
    <property type="entry name" value="ADP-ribosylation"/>
    <property type="match status" value="1"/>
</dbReference>
<comment type="caution">
    <text evidence="6">The sequence shown here is derived from an EMBL/GenBank/DDBJ whole genome shotgun (WGS) entry which is preliminary data.</text>
</comment>
<comment type="function">
    <text evidence="4 5">Removes the 2'-phosphate from RNA via an intermediate in which the phosphate is ADP-ribosylated by NAD followed by a presumed transesterification to release the RNA and generate ADP-ribose 1''-2''-cyclic phosphate (APPR&gt;P). May function as an ADP-ribosylase.</text>
</comment>
<dbReference type="GO" id="GO:0000215">
    <property type="term" value="F:tRNA 2'-phosphotransferase activity"/>
    <property type="evidence" value="ECO:0007669"/>
    <property type="project" value="TreeGrafter"/>
</dbReference>
<dbReference type="GO" id="GO:0006388">
    <property type="term" value="P:tRNA splicing, via endonucleolytic cleavage and ligation"/>
    <property type="evidence" value="ECO:0007669"/>
    <property type="project" value="UniProtKB-UniRule"/>
</dbReference>
<dbReference type="Proteomes" id="UP000223913">
    <property type="component" value="Unassembled WGS sequence"/>
</dbReference>
<dbReference type="InterPro" id="IPR002745">
    <property type="entry name" value="Ptrans_KptA/Tpt1"/>
</dbReference>
<evidence type="ECO:0000313" key="7">
    <source>
        <dbReference type="Proteomes" id="UP000223913"/>
    </source>
</evidence>
<evidence type="ECO:0000313" key="6">
    <source>
        <dbReference type="EMBL" id="PHN02852.1"/>
    </source>
</evidence>
<dbReference type="InterPro" id="IPR042081">
    <property type="entry name" value="RNA_2'-PTrans_C"/>
</dbReference>
<evidence type="ECO:0000256" key="2">
    <source>
        <dbReference type="ARBA" id="ARBA00022679"/>
    </source>
</evidence>
<gene>
    <name evidence="5" type="primary">kptA</name>
    <name evidence="6" type="ORF">CRP01_30195</name>
</gene>
<dbReference type="HAMAP" id="MF_00299">
    <property type="entry name" value="KptA"/>
    <property type="match status" value="1"/>
</dbReference>
<dbReference type="OrthoDB" id="4537997at2"/>
<evidence type="ECO:0000256" key="4">
    <source>
        <dbReference type="ARBA" id="ARBA00025212"/>
    </source>
</evidence>
<name>A0A2D0N2T3_FLAN2</name>
<dbReference type="PANTHER" id="PTHR12684:SF2">
    <property type="entry name" value="TRNA 2'-PHOSPHOTRANSFERASE 1"/>
    <property type="match status" value="1"/>
</dbReference>
<protein>
    <recommendedName>
        <fullName evidence="5">Probable RNA 2'-phosphotransferase</fullName>
        <ecNumber evidence="5">2.7.1.-</ecNumber>
    </recommendedName>
</protein>
<evidence type="ECO:0000256" key="5">
    <source>
        <dbReference type="HAMAP-Rule" id="MF_00299"/>
    </source>
</evidence>
<dbReference type="InterPro" id="IPR042080">
    <property type="entry name" value="RNA_2'-PTrans_N"/>
</dbReference>
<organism evidence="6 7">
    <name type="scientific">Flavilitoribacter nigricans (strain ATCC 23147 / DSM 23189 / NBRC 102662 / NCIMB 1420 / SS-2)</name>
    <name type="common">Lewinella nigricans</name>
    <dbReference type="NCBI Taxonomy" id="1122177"/>
    <lineage>
        <taxon>Bacteria</taxon>
        <taxon>Pseudomonadati</taxon>
        <taxon>Bacteroidota</taxon>
        <taxon>Saprospiria</taxon>
        <taxon>Saprospirales</taxon>
        <taxon>Lewinellaceae</taxon>
        <taxon>Flavilitoribacter</taxon>
    </lineage>
</organism>
<dbReference type="Pfam" id="PF01885">
    <property type="entry name" value="PTS_2-RNA"/>
    <property type="match status" value="1"/>
</dbReference>
<dbReference type="Gene3D" id="1.10.10.970">
    <property type="entry name" value="RNA 2'-phosphotransferase, Tpt1/KptA family, N-terminal domain"/>
    <property type="match status" value="1"/>
</dbReference>
<keyword evidence="7" id="KW-1185">Reference proteome</keyword>
<comment type="similarity">
    <text evidence="1 5">Belongs to the KptA/TPT1 family.</text>
</comment>
<dbReference type="InterPro" id="IPR022928">
    <property type="entry name" value="RNA_2'-PTrans_KptA"/>
</dbReference>
<dbReference type="PANTHER" id="PTHR12684">
    <property type="entry name" value="PUTATIVE PHOSPHOTRANSFERASE"/>
    <property type="match status" value="1"/>
</dbReference>
<dbReference type="AlphaFoldDB" id="A0A2D0N2T3"/>
<dbReference type="Gene3D" id="3.20.170.30">
    <property type="match status" value="1"/>
</dbReference>
<dbReference type="NCBIfam" id="NF002014">
    <property type="entry name" value="PRK00819.1-4"/>
    <property type="match status" value="1"/>
</dbReference>
<dbReference type="GO" id="GO:0003950">
    <property type="term" value="F:NAD+ poly-ADP-ribosyltransferase activity"/>
    <property type="evidence" value="ECO:0007669"/>
    <property type="project" value="InterPro"/>
</dbReference>
<keyword evidence="3 5" id="KW-0520">NAD</keyword>
<evidence type="ECO:0000256" key="1">
    <source>
        <dbReference type="ARBA" id="ARBA00009836"/>
    </source>
</evidence>
<accession>A0A2D0N2T3</accession>
<sequence>MQDPKLKHLGKFLSLVLRHKPEVIGIQLDPRGWVDVQTLLTQCLAHGKAIDEATLQAIIATNNKQRYILSQDGKQIRANQGHSVPILLDYAPETPPAHLYHGTAERFLDSILEKGLLKQQRHHVHLSGDRETASQVGRRHGKLVILEINTGQMHRDGLEFFHTPNGVWLTEHVPARYIEVEKEV</sequence>
<evidence type="ECO:0000256" key="3">
    <source>
        <dbReference type="ARBA" id="ARBA00023027"/>
    </source>
</evidence>
<reference evidence="6 7" key="1">
    <citation type="submission" date="2017-10" db="EMBL/GenBank/DDBJ databases">
        <title>The draft genome sequence of Lewinella nigricans NBRC 102662.</title>
        <authorList>
            <person name="Wang K."/>
        </authorList>
    </citation>
    <scope>NUCLEOTIDE SEQUENCE [LARGE SCALE GENOMIC DNA]</scope>
    <source>
        <strain evidence="6 7">NBRC 102662</strain>
    </source>
</reference>